<dbReference type="GO" id="GO:0004527">
    <property type="term" value="F:exonuclease activity"/>
    <property type="evidence" value="ECO:0007669"/>
    <property type="project" value="UniProtKB-KW"/>
</dbReference>
<keyword evidence="3" id="KW-0540">Nuclease</keyword>
<evidence type="ECO:0000259" key="2">
    <source>
        <dbReference type="Pfam" id="PF00149"/>
    </source>
</evidence>
<dbReference type="CDD" id="cd00840">
    <property type="entry name" value="MPP_Mre11_N"/>
    <property type="match status" value="1"/>
</dbReference>
<organism evidence="3 4">
    <name type="scientific">Virgibacillus phasianinus</name>
    <dbReference type="NCBI Taxonomy" id="2017483"/>
    <lineage>
        <taxon>Bacteria</taxon>
        <taxon>Bacillati</taxon>
        <taxon>Bacillota</taxon>
        <taxon>Bacilli</taxon>
        <taxon>Bacillales</taxon>
        <taxon>Bacillaceae</taxon>
        <taxon>Virgibacillus</taxon>
    </lineage>
</organism>
<dbReference type="Proteomes" id="UP000198312">
    <property type="component" value="Chromosome"/>
</dbReference>
<dbReference type="AlphaFoldDB" id="A0A220TYE7"/>
<dbReference type="InterPro" id="IPR050535">
    <property type="entry name" value="DNA_Repair-Maintenance_Comp"/>
</dbReference>
<dbReference type="InterPro" id="IPR029052">
    <property type="entry name" value="Metallo-depent_PP-like"/>
</dbReference>
<protein>
    <submittedName>
        <fullName evidence="3">DNA repair exonuclease</fullName>
    </submittedName>
</protein>
<name>A0A220TYE7_9BACI</name>
<dbReference type="PIRSF" id="PIRSF033091">
    <property type="entry name" value="Pesterase_YhaO"/>
    <property type="match status" value="1"/>
</dbReference>
<gene>
    <name evidence="3" type="ORF">CFK37_00965</name>
</gene>
<dbReference type="Gene3D" id="3.60.21.10">
    <property type="match status" value="1"/>
</dbReference>
<keyword evidence="1" id="KW-0378">Hydrolase</keyword>
<reference evidence="3 4" key="1">
    <citation type="submission" date="2017-07" db="EMBL/GenBank/DDBJ databases">
        <title>Virgibacillus sp. LM2416.</title>
        <authorList>
            <person name="Tak E.J."/>
            <person name="Bae J.-W."/>
        </authorList>
    </citation>
    <scope>NUCLEOTIDE SEQUENCE [LARGE SCALE GENOMIC DNA]</scope>
    <source>
        <strain evidence="3 4">LM2416</strain>
    </source>
</reference>
<dbReference type="PANTHER" id="PTHR30337">
    <property type="entry name" value="COMPONENT OF ATP-DEPENDENT DSDNA EXONUCLEASE"/>
    <property type="match status" value="1"/>
</dbReference>
<feature type="domain" description="Calcineurin-like phosphoesterase" evidence="2">
    <location>
        <begin position="6"/>
        <end position="204"/>
    </location>
</feature>
<dbReference type="SUPFAM" id="SSF56300">
    <property type="entry name" value="Metallo-dependent phosphatases"/>
    <property type="match status" value="1"/>
</dbReference>
<proteinExistence type="predicted"/>
<accession>A0A220TYE7</accession>
<dbReference type="EMBL" id="CP022315">
    <property type="protein sequence ID" value="ASK60878.1"/>
    <property type="molecule type" value="Genomic_DNA"/>
</dbReference>
<dbReference type="RefSeq" id="WP_089060155.1">
    <property type="nucleotide sequence ID" value="NZ_CP022315.1"/>
</dbReference>
<evidence type="ECO:0000256" key="1">
    <source>
        <dbReference type="ARBA" id="ARBA00022801"/>
    </source>
</evidence>
<dbReference type="OrthoDB" id="9773856at2"/>
<sequence length="411" mass="47302">MTEQLSFIHAADLHLDSPFQGLASVPEAIFKQIQGSTFDALDNLVKTAIGKKVDFILLVGDLFDNERQSLKAQIKLKNAFEELYRHNINVYMSYGNHDFINGNTYPVTYPDNVYIFKEEKVGYFTFNQKGKPLANIHGFSYENRSINENKTAEFQVQNGEAAFHIAMLHGSLYSNTEHDTYAPFHLSELSDKEFDYFALGHIHQREIMKTDPPIIYSGNTQGRNRKEAGAKGCYHVVLDKGQAADVTFIPLQAIQFNRLTVDVSDCTEPHVMEKVIQHTIEEQSYQVPQLLFVELKGRGQSLNKWSRDGYVEETIELLNDASITKDRWDFIYRYKIKVNQAYDEKELVKGDHFIGELLRHSEDAPIHTYTEELYRHKQARKYIESMTLADENDIREQAKSLLINELLKGGD</sequence>
<dbReference type="InterPro" id="IPR004843">
    <property type="entry name" value="Calcineurin-like_PHP"/>
</dbReference>
<dbReference type="Pfam" id="PF00149">
    <property type="entry name" value="Metallophos"/>
    <property type="match status" value="1"/>
</dbReference>
<evidence type="ECO:0000313" key="3">
    <source>
        <dbReference type="EMBL" id="ASK60878.1"/>
    </source>
</evidence>
<dbReference type="PANTHER" id="PTHR30337:SF7">
    <property type="entry name" value="PHOSPHOESTERASE"/>
    <property type="match status" value="1"/>
</dbReference>
<dbReference type="InterPro" id="IPR041796">
    <property type="entry name" value="Mre11_N"/>
</dbReference>
<keyword evidence="3" id="KW-0269">Exonuclease</keyword>
<dbReference type="InterPro" id="IPR014576">
    <property type="entry name" value="Pesterase_YhaO"/>
</dbReference>
<dbReference type="KEGG" id="vil:CFK37_00965"/>
<evidence type="ECO:0000313" key="4">
    <source>
        <dbReference type="Proteomes" id="UP000198312"/>
    </source>
</evidence>
<keyword evidence="4" id="KW-1185">Reference proteome</keyword>